<proteinExistence type="predicted"/>
<dbReference type="PANTHER" id="PTHR42648:SF27">
    <property type="entry name" value="RNA-DIRECTED DNA POLYMERASE"/>
    <property type="match status" value="1"/>
</dbReference>
<dbReference type="Pfam" id="PF25597">
    <property type="entry name" value="SH3_retrovirus"/>
    <property type="match status" value="1"/>
</dbReference>
<protein>
    <submittedName>
        <fullName evidence="2">Retrovirus-related Pol polyprotein from transposon TNT 1-94</fullName>
    </submittedName>
</protein>
<sequence length="220" mass="25591">MPPLQGGGSLEEELSCFLDELLKKKKQVGSAILQDYDRESATSILNMVPTKKVDKTPYELWYEKVLNLSYLKVWGCEALVKRDTPEKLQQRSVKCIFIEYPKETIGYYFYFLPENKIVVARYVEFFKKNLITQEVSRRAIDIEEIQNKDTLSSKITSKIFMEVEGFEPPQKEVILIRRSEWTHRAPNRLCLNVKVDEHSLGDLNKLPSYKAAMLDSKSNK</sequence>
<accession>A0A699HGD9</accession>
<feature type="domain" description="Retroviral polymerase SH3-like" evidence="1">
    <location>
        <begin position="76"/>
        <end position="130"/>
    </location>
</feature>
<dbReference type="PANTHER" id="PTHR42648">
    <property type="entry name" value="TRANSPOSASE, PUTATIVE-RELATED"/>
    <property type="match status" value="1"/>
</dbReference>
<name>A0A699HGD9_TANCI</name>
<evidence type="ECO:0000259" key="1">
    <source>
        <dbReference type="Pfam" id="PF25597"/>
    </source>
</evidence>
<comment type="caution">
    <text evidence="2">The sequence shown here is derived from an EMBL/GenBank/DDBJ whole genome shotgun (WGS) entry which is preliminary data.</text>
</comment>
<dbReference type="EMBL" id="BKCJ010126784">
    <property type="protein sequence ID" value="GEX73653.1"/>
    <property type="molecule type" value="Genomic_DNA"/>
</dbReference>
<dbReference type="InterPro" id="IPR057670">
    <property type="entry name" value="SH3_retrovirus"/>
</dbReference>
<reference evidence="2" key="1">
    <citation type="journal article" date="2019" name="Sci. Rep.">
        <title>Draft genome of Tanacetum cinerariifolium, the natural source of mosquito coil.</title>
        <authorList>
            <person name="Yamashiro T."/>
            <person name="Shiraishi A."/>
            <person name="Satake H."/>
            <person name="Nakayama K."/>
        </authorList>
    </citation>
    <scope>NUCLEOTIDE SEQUENCE</scope>
</reference>
<evidence type="ECO:0000313" key="2">
    <source>
        <dbReference type="EMBL" id="GEX73653.1"/>
    </source>
</evidence>
<dbReference type="InterPro" id="IPR039537">
    <property type="entry name" value="Retrotran_Ty1/copia-like"/>
</dbReference>
<gene>
    <name evidence="2" type="ORF">Tci_345628</name>
</gene>
<dbReference type="AlphaFoldDB" id="A0A699HGD9"/>
<organism evidence="2">
    <name type="scientific">Tanacetum cinerariifolium</name>
    <name type="common">Dalmatian daisy</name>
    <name type="synonym">Chrysanthemum cinerariifolium</name>
    <dbReference type="NCBI Taxonomy" id="118510"/>
    <lineage>
        <taxon>Eukaryota</taxon>
        <taxon>Viridiplantae</taxon>
        <taxon>Streptophyta</taxon>
        <taxon>Embryophyta</taxon>
        <taxon>Tracheophyta</taxon>
        <taxon>Spermatophyta</taxon>
        <taxon>Magnoliopsida</taxon>
        <taxon>eudicotyledons</taxon>
        <taxon>Gunneridae</taxon>
        <taxon>Pentapetalae</taxon>
        <taxon>asterids</taxon>
        <taxon>campanulids</taxon>
        <taxon>Asterales</taxon>
        <taxon>Asteraceae</taxon>
        <taxon>Asteroideae</taxon>
        <taxon>Anthemideae</taxon>
        <taxon>Anthemidinae</taxon>
        <taxon>Tanacetum</taxon>
    </lineage>
</organism>